<gene>
    <name evidence="5" type="ORF">AWB68_02532</name>
</gene>
<dbReference type="AlphaFoldDB" id="A0A158I5Q4"/>
<comment type="caution">
    <text evidence="5">The sequence shown here is derived from an EMBL/GenBank/DDBJ whole genome shotgun (WGS) entry which is preliminary data.</text>
</comment>
<feature type="domain" description="HpcH/HpaI aldolase/citrate lyase" evidence="4">
    <location>
        <begin position="17"/>
        <end position="237"/>
    </location>
</feature>
<evidence type="ECO:0000256" key="3">
    <source>
        <dbReference type="ARBA" id="ARBA00023239"/>
    </source>
</evidence>
<dbReference type="EMBL" id="FCON02000022">
    <property type="protein sequence ID" value="SAL51589.1"/>
    <property type="molecule type" value="Genomic_DNA"/>
</dbReference>
<dbReference type="Gene3D" id="3.20.20.60">
    <property type="entry name" value="Phosphoenolpyruvate-binding domains"/>
    <property type="match status" value="1"/>
</dbReference>
<dbReference type="InterPro" id="IPR050251">
    <property type="entry name" value="HpcH-HpaI_aldolase"/>
</dbReference>
<dbReference type="Pfam" id="PF03328">
    <property type="entry name" value="HpcH_HpaI"/>
    <property type="match status" value="1"/>
</dbReference>
<keyword evidence="2" id="KW-0479">Metal-binding</keyword>
<evidence type="ECO:0000256" key="2">
    <source>
        <dbReference type="ARBA" id="ARBA00022723"/>
    </source>
</evidence>
<dbReference type="PANTHER" id="PTHR30502">
    <property type="entry name" value="2-KETO-3-DEOXY-L-RHAMNONATE ALDOLASE"/>
    <property type="match status" value="1"/>
</dbReference>
<name>A0A158I5Q4_9BURK</name>
<organism evidence="5 6">
    <name type="scientific">Caballeronia choica</name>
    <dbReference type="NCBI Taxonomy" id="326476"/>
    <lineage>
        <taxon>Bacteria</taxon>
        <taxon>Pseudomonadati</taxon>
        <taxon>Pseudomonadota</taxon>
        <taxon>Betaproteobacteria</taxon>
        <taxon>Burkholderiales</taxon>
        <taxon>Burkholderiaceae</taxon>
        <taxon>Caballeronia</taxon>
    </lineage>
</organism>
<dbReference type="InterPro" id="IPR005000">
    <property type="entry name" value="Aldolase/citrate-lyase_domain"/>
</dbReference>
<dbReference type="InterPro" id="IPR040442">
    <property type="entry name" value="Pyrv_kinase-like_dom_sf"/>
</dbReference>
<protein>
    <submittedName>
        <fullName evidence="5">2-dehydro-3-deoxyglucarate aldolase</fullName>
    </submittedName>
</protein>
<keyword evidence="6" id="KW-1185">Reference proteome</keyword>
<dbReference type="Proteomes" id="UP000054770">
    <property type="component" value="Unassembled WGS sequence"/>
</dbReference>
<evidence type="ECO:0000259" key="4">
    <source>
        <dbReference type="Pfam" id="PF03328"/>
    </source>
</evidence>
<comment type="similarity">
    <text evidence="1">Belongs to the HpcH/HpaI aldolase family.</text>
</comment>
<keyword evidence="3" id="KW-0456">Lyase</keyword>
<sequence length="252" mass="26294">MNHEFRLRLRRGDALAGTFIKTPAHHIIEIAGASGLDFVVLDAEHAPFSVDALDRCLLACAAASVPGIVRLQDTAPATVLSALDLGASGILAPHVVSPEGAQAIVAASRYRNGTRGFSNSPRAGGYGRSSMDGHIEASDAGVAVLCQIEDRAAVERVGEIAAVEGVDCLFIGRADLAVSYQAASLDDPRIDHAIERTVAAGRTHGVPVGIFLADAAQVAHYARRGISFFIVGSDQSILRSGLREFAGAFAAR</sequence>
<dbReference type="GO" id="GO:0005737">
    <property type="term" value="C:cytoplasm"/>
    <property type="evidence" value="ECO:0007669"/>
    <property type="project" value="TreeGrafter"/>
</dbReference>
<dbReference type="SUPFAM" id="SSF51621">
    <property type="entry name" value="Phosphoenolpyruvate/pyruvate domain"/>
    <property type="match status" value="1"/>
</dbReference>
<dbReference type="GO" id="GO:0046872">
    <property type="term" value="F:metal ion binding"/>
    <property type="evidence" value="ECO:0007669"/>
    <property type="project" value="UniProtKB-KW"/>
</dbReference>
<evidence type="ECO:0000313" key="6">
    <source>
        <dbReference type="Proteomes" id="UP000054770"/>
    </source>
</evidence>
<dbReference type="PANTHER" id="PTHR30502:SF0">
    <property type="entry name" value="PHOSPHOENOLPYRUVATE CARBOXYLASE FAMILY PROTEIN"/>
    <property type="match status" value="1"/>
</dbReference>
<dbReference type="RefSeq" id="WP_087644686.1">
    <property type="nucleotide sequence ID" value="NZ_FCON02000022.1"/>
</dbReference>
<proteinExistence type="inferred from homology"/>
<accession>A0A158I5Q4</accession>
<evidence type="ECO:0000256" key="1">
    <source>
        <dbReference type="ARBA" id="ARBA00005568"/>
    </source>
</evidence>
<evidence type="ECO:0000313" key="5">
    <source>
        <dbReference type="EMBL" id="SAL51589.1"/>
    </source>
</evidence>
<dbReference type="OrthoDB" id="86160at2"/>
<dbReference type="InterPro" id="IPR015813">
    <property type="entry name" value="Pyrv/PenolPyrv_kinase-like_dom"/>
</dbReference>
<reference evidence="5" key="1">
    <citation type="submission" date="2016-01" db="EMBL/GenBank/DDBJ databases">
        <authorList>
            <person name="Peeters C."/>
        </authorList>
    </citation>
    <scope>NUCLEOTIDE SEQUENCE [LARGE SCALE GENOMIC DNA]</scope>
    <source>
        <strain evidence="5">LMG 22940</strain>
    </source>
</reference>
<dbReference type="GO" id="GO:0016832">
    <property type="term" value="F:aldehyde-lyase activity"/>
    <property type="evidence" value="ECO:0007669"/>
    <property type="project" value="TreeGrafter"/>
</dbReference>